<name>A0ABY6HZK1_9ARCH</name>
<protein>
    <submittedName>
        <fullName evidence="1">Uncharacterized protein</fullName>
    </submittedName>
</protein>
<dbReference type="Proteomes" id="UP001208689">
    <property type="component" value="Chromosome"/>
</dbReference>
<dbReference type="EMBL" id="CP104013">
    <property type="protein sequence ID" value="UYP48312.1"/>
    <property type="molecule type" value="Genomic_DNA"/>
</dbReference>
<evidence type="ECO:0000313" key="1">
    <source>
        <dbReference type="EMBL" id="UYP48312.1"/>
    </source>
</evidence>
<gene>
    <name evidence="1" type="ORF">NEF87_004597</name>
</gene>
<sequence>MGVSEKKQISFGKLITKAKFESSGFIPSKVQSHIKSTPYYLMIYIPADDIIKISVFPCENSSIQKILIRLKEFSPDLVKGISDVLKNFNLGDGTIHTTGLCFESINCFYETYLDSTLIKTRKVTIDRIKEEFLKVPRVEEVSIINIEPEE</sequence>
<proteinExistence type="predicted"/>
<reference evidence="1" key="1">
    <citation type="submission" date="2022-09" db="EMBL/GenBank/DDBJ databases">
        <title>Actin cytoskeleton and complex cell architecture in an #Asgard archaeon.</title>
        <authorList>
            <person name="Ponce Toledo R.I."/>
            <person name="Schleper C."/>
            <person name="Rodrigues Oliveira T."/>
            <person name="Wollweber F."/>
            <person name="Xu J."/>
            <person name="Rittmann S."/>
            <person name="Klingl A."/>
            <person name="Pilhofer M."/>
        </authorList>
    </citation>
    <scope>NUCLEOTIDE SEQUENCE</scope>
    <source>
        <strain evidence="1">B-35</strain>
    </source>
</reference>
<keyword evidence="2" id="KW-1185">Reference proteome</keyword>
<organism evidence="1 2">
    <name type="scientific">Candidatus Lokiarchaeum ossiferum</name>
    <dbReference type="NCBI Taxonomy" id="2951803"/>
    <lineage>
        <taxon>Archaea</taxon>
        <taxon>Promethearchaeati</taxon>
        <taxon>Promethearchaeota</taxon>
        <taxon>Promethearchaeia</taxon>
        <taxon>Promethearchaeales</taxon>
        <taxon>Promethearchaeaceae</taxon>
        <taxon>Candidatus Lokiarchaeum</taxon>
    </lineage>
</organism>
<accession>A0ABY6HZK1</accession>
<evidence type="ECO:0000313" key="2">
    <source>
        <dbReference type="Proteomes" id="UP001208689"/>
    </source>
</evidence>